<protein>
    <submittedName>
        <fullName evidence="1">Uncharacterized protein</fullName>
    </submittedName>
</protein>
<organism evidence="1">
    <name type="scientific">Fervidobacterium pennivorans</name>
    <dbReference type="NCBI Taxonomy" id="93466"/>
    <lineage>
        <taxon>Bacteria</taxon>
        <taxon>Thermotogati</taxon>
        <taxon>Thermotogota</taxon>
        <taxon>Thermotogae</taxon>
        <taxon>Thermotogales</taxon>
        <taxon>Fervidobacteriaceae</taxon>
        <taxon>Fervidobacterium</taxon>
    </lineage>
</organism>
<reference evidence="1" key="1">
    <citation type="journal article" date="2020" name="mSystems">
        <title>Genome- and Community-Level Interaction Insights into Carbon Utilization and Element Cycling Functions of Hydrothermarchaeota in Hydrothermal Sediment.</title>
        <authorList>
            <person name="Zhou Z."/>
            <person name="Liu Y."/>
            <person name="Xu W."/>
            <person name="Pan J."/>
            <person name="Luo Z.H."/>
            <person name="Li M."/>
        </authorList>
    </citation>
    <scope>NUCLEOTIDE SEQUENCE [LARGE SCALE GENOMIC DNA]</scope>
    <source>
        <strain evidence="1">SpSt-640</strain>
    </source>
</reference>
<accession>A0A7V4CP96</accession>
<comment type="caution">
    <text evidence="1">The sequence shown here is derived from an EMBL/GenBank/DDBJ whole genome shotgun (WGS) entry which is preliminary data.</text>
</comment>
<dbReference type="EMBL" id="DTBH01000167">
    <property type="protein sequence ID" value="HGQ77868.1"/>
    <property type="molecule type" value="Genomic_DNA"/>
</dbReference>
<sequence>MPKLVVKSREETSAKWVEETPRRSTYYQRYTAAAAGQWEANTLAAATTYKNAISAPDIDRRFVGGVKRAGAAKFARKVTEVGVARFAPGVSAAKTDYESAIAPYLDELAKIDVPPRKPRGDPGNLDRVKAIFEALRKKKLAMLAAGP</sequence>
<evidence type="ECO:0000313" key="1">
    <source>
        <dbReference type="EMBL" id="HGQ77868.1"/>
    </source>
</evidence>
<name>A0A7V4CP96_FERPE</name>
<gene>
    <name evidence="1" type="ORF">ENU12_08245</name>
</gene>
<dbReference type="AlphaFoldDB" id="A0A7V4CP96"/>
<proteinExistence type="predicted"/>